<keyword evidence="13" id="KW-0520">NAD</keyword>
<feature type="transmembrane region" description="Helical" evidence="18">
    <location>
        <begin position="33"/>
        <end position="53"/>
    </location>
</feature>
<dbReference type="InterPro" id="IPR013130">
    <property type="entry name" value="Fe3_Rdtase_TM_dom"/>
</dbReference>
<evidence type="ECO:0000313" key="20">
    <source>
        <dbReference type="Proteomes" id="UP001652660"/>
    </source>
</evidence>
<dbReference type="PANTHER" id="PTHR11972">
    <property type="entry name" value="NADPH OXIDASE"/>
    <property type="match status" value="1"/>
</dbReference>
<evidence type="ECO:0000313" key="21">
    <source>
        <dbReference type="RefSeq" id="XP_027108123.1"/>
    </source>
</evidence>
<proteinExistence type="inferred from homology"/>
<organism evidence="20 21">
    <name type="scientific">Coffea arabica</name>
    <name type="common">Arabian coffee</name>
    <dbReference type="NCBI Taxonomy" id="13443"/>
    <lineage>
        <taxon>Eukaryota</taxon>
        <taxon>Viridiplantae</taxon>
        <taxon>Streptophyta</taxon>
        <taxon>Embryophyta</taxon>
        <taxon>Tracheophyta</taxon>
        <taxon>Spermatophyta</taxon>
        <taxon>Magnoliopsida</taxon>
        <taxon>eudicotyledons</taxon>
        <taxon>Gunneridae</taxon>
        <taxon>Pentapetalae</taxon>
        <taxon>asterids</taxon>
        <taxon>lamiids</taxon>
        <taxon>Gentianales</taxon>
        <taxon>Rubiaceae</taxon>
        <taxon>Ixoroideae</taxon>
        <taxon>Gardenieae complex</taxon>
        <taxon>Bertiereae - Coffeeae clade</taxon>
        <taxon>Coffeeae</taxon>
        <taxon>Coffea</taxon>
    </lineage>
</organism>
<dbReference type="FunFam" id="3.40.50.80:FF:000036">
    <property type="entry name" value="Ferric reduction oxidase 6"/>
    <property type="match status" value="1"/>
</dbReference>
<dbReference type="GO" id="GO:0005886">
    <property type="term" value="C:plasma membrane"/>
    <property type="evidence" value="ECO:0007669"/>
    <property type="project" value="TreeGrafter"/>
</dbReference>
<feature type="transmembrane region" description="Helical" evidence="18">
    <location>
        <begin position="73"/>
        <end position="100"/>
    </location>
</feature>
<dbReference type="Gene3D" id="3.40.50.80">
    <property type="entry name" value="Nucleotide-binding domain of ferredoxin-NADP reductase (FNR) module"/>
    <property type="match status" value="2"/>
</dbReference>
<keyword evidence="5" id="KW-0349">Heme</keyword>
<dbReference type="Pfam" id="PF01794">
    <property type="entry name" value="Ferric_reduct"/>
    <property type="match status" value="1"/>
</dbReference>
<keyword evidence="14" id="KW-0406">Ion transport</keyword>
<evidence type="ECO:0000256" key="2">
    <source>
        <dbReference type="ARBA" id="ARBA00004141"/>
    </source>
</evidence>
<dbReference type="PANTHER" id="PTHR11972:SF69">
    <property type="entry name" value="FERRIC REDUCTION OXIDASE 6-RELATED"/>
    <property type="match status" value="1"/>
</dbReference>
<evidence type="ECO:0000256" key="15">
    <source>
        <dbReference type="ARBA" id="ARBA00023136"/>
    </source>
</evidence>
<dbReference type="OrthoDB" id="167398at2759"/>
<accession>A0A6P6VYB3</accession>
<dbReference type="Proteomes" id="UP001652660">
    <property type="component" value="Chromosome 2e"/>
</dbReference>
<comment type="similarity">
    <text evidence="3">Belongs to the ferric reductase (FRE) family.</text>
</comment>
<feature type="transmembrane region" description="Helical" evidence="18">
    <location>
        <begin position="226"/>
        <end position="247"/>
    </location>
</feature>
<evidence type="ECO:0000256" key="6">
    <source>
        <dbReference type="ARBA" id="ARBA00022630"/>
    </source>
</evidence>
<dbReference type="PROSITE" id="PS51384">
    <property type="entry name" value="FAD_FR"/>
    <property type="match status" value="1"/>
</dbReference>
<evidence type="ECO:0000256" key="4">
    <source>
        <dbReference type="ARBA" id="ARBA00022448"/>
    </source>
</evidence>
<evidence type="ECO:0000256" key="5">
    <source>
        <dbReference type="ARBA" id="ARBA00022617"/>
    </source>
</evidence>
<dbReference type="EC" id="1.16.1.7" evidence="17"/>
<protein>
    <recommendedName>
        <fullName evidence="17">ferric-chelate reductase (NADH)</fullName>
        <ecNumber evidence="17">1.16.1.7</ecNumber>
    </recommendedName>
</protein>
<reference evidence="20" key="1">
    <citation type="journal article" date="2025" name="Foods">
        <title>Unveiling the Microbial Signatures of Arabica Coffee Cherries: Insights into Ripeness Specific Diversity, Functional Traits, and Implications for Quality and Safety.</title>
        <authorList>
            <consortium name="RefSeq"/>
            <person name="Tenea G.N."/>
            <person name="Cifuentes V."/>
            <person name="Reyes P."/>
            <person name="Cevallos-Vallejos M."/>
        </authorList>
    </citation>
    <scope>NUCLEOTIDE SEQUENCE [LARGE SCALE GENOMIC DNA]</scope>
</reference>
<dbReference type="InterPro" id="IPR013121">
    <property type="entry name" value="Fe_red_NAD-bd_6"/>
</dbReference>
<keyword evidence="7 18" id="KW-0812">Transmembrane</keyword>
<evidence type="ECO:0000256" key="1">
    <source>
        <dbReference type="ARBA" id="ARBA00001974"/>
    </source>
</evidence>
<dbReference type="GeneID" id="113727916"/>
<dbReference type="Pfam" id="PF08022">
    <property type="entry name" value="FAD_binding_8"/>
    <property type="match status" value="1"/>
</dbReference>
<evidence type="ECO:0000256" key="11">
    <source>
        <dbReference type="ARBA" id="ARBA00023002"/>
    </source>
</evidence>
<name>A0A6P6VYB3_COFAR</name>
<keyword evidence="12" id="KW-0408">Iron</keyword>
<evidence type="ECO:0000256" key="13">
    <source>
        <dbReference type="ARBA" id="ARBA00023027"/>
    </source>
</evidence>
<keyword evidence="4" id="KW-0813">Transport</keyword>
<dbReference type="SUPFAM" id="SSF52343">
    <property type="entry name" value="Ferredoxin reductase-like, C-terminal NADP-linked domain"/>
    <property type="match status" value="1"/>
</dbReference>
<feature type="domain" description="FAD-binding FR-type" evidence="19">
    <location>
        <begin position="341"/>
        <end position="457"/>
    </location>
</feature>
<feature type="transmembrane region" description="Helical" evidence="18">
    <location>
        <begin position="267"/>
        <end position="284"/>
    </location>
</feature>
<keyword evidence="15 18" id="KW-0472">Membrane</keyword>
<evidence type="ECO:0000259" key="19">
    <source>
        <dbReference type="PROSITE" id="PS51384"/>
    </source>
</evidence>
<dbReference type="GO" id="GO:0006811">
    <property type="term" value="P:monoatomic ion transport"/>
    <property type="evidence" value="ECO:0007669"/>
    <property type="project" value="UniProtKB-KW"/>
</dbReference>
<comment type="subcellular location">
    <subcellularLocation>
        <location evidence="2">Membrane</location>
        <topology evidence="2">Multi-pass membrane protein</topology>
    </subcellularLocation>
</comment>
<evidence type="ECO:0000256" key="17">
    <source>
        <dbReference type="ARBA" id="ARBA00066905"/>
    </source>
</evidence>
<dbReference type="InterPro" id="IPR050369">
    <property type="entry name" value="RBOH/FRE"/>
</dbReference>
<dbReference type="InterPro" id="IPR013112">
    <property type="entry name" value="FAD-bd_8"/>
</dbReference>
<keyword evidence="20" id="KW-1185">Reference proteome</keyword>
<evidence type="ECO:0000256" key="10">
    <source>
        <dbReference type="ARBA" id="ARBA00022989"/>
    </source>
</evidence>
<keyword evidence="11" id="KW-0560">Oxidoreductase</keyword>
<reference evidence="21" key="2">
    <citation type="submission" date="2025-08" db="UniProtKB">
        <authorList>
            <consortium name="RefSeq"/>
        </authorList>
    </citation>
    <scope>IDENTIFICATION</scope>
    <source>
        <tissue evidence="21">Leaves</tissue>
    </source>
</reference>
<sequence>MNGSPAKEPLLSSKEDELGCLKKTSLLISSARWIIKGAILIIFIAWATFIFLYPLEAVSDWSRKWSNVTAGSLFGHTGSTFLLFGVPILIIAFLAIAYLIISGEEEFPEFKKKVSKIPRFSLWTFPVLVDGPFGVVSAAEMIGILLFSLYIIWAVSVFTMRNYDLLSSFESQGFPSKDKLALMLELTGLRFGLIGQMCLAFLFLPVARGSVLLRYIHIPFEHATRYHVWLGHLTMLLFTLHGLFYVVGWKMQGRLAEELRQWRNIGISNFPGVISLLAGLLMWVTSLPGVRRWNFELFFYTHQLYVVFVVFLAMHVGDFLFSMAAAGIFLFMLDRFLRFCQSRRTVDILSATCFPCGTVELVLSKPANLQYNALGWVFLQVRDLSWLQWHPFSVSSSPLDGKHHLAVLIKVLGGWTNKLKEHILSISKDGPDKQQRLQPQSRISASVEGPYGHESPYHLTYENLILVAGGIGISPFLAILSDVLHHIKEGKPCLPKNILIVWAVKKSDELPLFQTVDMESICPFFSEALNLEVQTYVTRESEPPLEEGEIYEPPNFCAFHHSKKSGMSVLVGTGSIIWPGMYVIVSTIGLAVLVGLLNVFYINPFNITCWWYKGLLLVACMIASVLLFGGLVIVLWHLRDRQTSVEEQTKDAGKIGSVQQNGHATHKNVGQEKYVSSILYGQRPDFGEIFGSISESWGSVDIGVIVCGPSTLQTSVARECRTKNLKRRKNEPIFHFNSHSFDL</sequence>
<gene>
    <name evidence="21" type="primary">LOC113727916</name>
</gene>
<feature type="transmembrane region" description="Helical" evidence="18">
    <location>
        <begin position="180"/>
        <end position="206"/>
    </location>
</feature>
<keyword evidence="10 18" id="KW-1133">Transmembrane helix</keyword>
<dbReference type="CDD" id="cd06186">
    <property type="entry name" value="NOX_Duox_like_FAD_NADP"/>
    <property type="match status" value="1"/>
</dbReference>
<evidence type="ECO:0000256" key="14">
    <source>
        <dbReference type="ARBA" id="ARBA00023065"/>
    </source>
</evidence>
<dbReference type="AlphaFoldDB" id="A0A6P6VYB3"/>
<dbReference type="SFLD" id="SFLDS00052">
    <property type="entry name" value="Ferric_Reductase_Domain"/>
    <property type="match status" value="1"/>
</dbReference>
<dbReference type="SFLD" id="SFLDG01168">
    <property type="entry name" value="Ferric_reductase_subgroup_(FRE"/>
    <property type="match status" value="1"/>
</dbReference>
<dbReference type="GO" id="GO:0140618">
    <property type="term" value="F:ferric-chelate reductase (NADH) activity"/>
    <property type="evidence" value="ECO:0007669"/>
    <property type="project" value="UniProtKB-EC"/>
</dbReference>
<evidence type="ECO:0000256" key="12">
    <source>
        <dbReference type="ARBA" id="ARBA00023004"/>
    </source>
</evidence>
<keyword evidence="6" id="KW-0285">Flavoprotein</keyword>
<comment type="cofactor">
    <cofactor evidence="1">
        <name>FAD</name>
        <dbReference type="ChEBI" id="CHEBI:57692"/>
    </cofactor>
</comment>
<comment type="catalytic activity">
    <reaction evidence="16">
        <text>2 a Fe(II)-siderophore + NAD(+) + H(+) = 2 a Fe(III)-siderophore + NADH</text>
        <dbReference type="Rhea" id="RHEA:15061"/>
        <dbReference type="Rhea" id="RHEA-COMP:11342"/>
        <dbReference type="Rhea" id="RHEA-COMP:11344"/>
        <dbReference type="ChEBI" id="CHEBI:15378"/>
        <dbReference type="ChEBI" id="CHEBI:29033"/>
        <dbReference type="ChEBI" id="CHEBI:29034"/>
        <dbReference type="ChEBI" id="CHEBI:57540"/>
        <dbReference type="ChEBI" id="CHEBI:57945"/>
        <dbReference type="EC" id="1.16.1.7"/>
    </reaction>
</comment>
<evidence type="ECO:0000256" key="7">
    <source>
        <dbReference type="ARBA" id="ARBA00022692"/>
    </source>
</evidence>
<evidence type="ECO:0000256" key="8">
    <source>
        <dbReference type="ARBA" id="ARBA00022723"/>
    </source>
</evidence>
<feature type="transmembrane region" description="Helical" evidence="18">
    <location>
        <begin position="569"/>
        <end position="602"/>
    </location>
</feature>
<evidence type="ECO:0000256" key="3">
    <source>
        <dbReference type="ARBA" id="ARBA00006278"/>
    </source>
</evidence>
<evidence type="ECO:0000256" key="16">
    <source>
        <dbReference type="ARBA" id="ARBA00050970"/>
    </source>
</evidence>
<keyword evidence="9" id="KW-0274">FAD</keyword>
<dbReference type="InterPro" id="IPR017938">
    <property type="entry name" value="Riboflavin_synthase-like_b-brl"/>
</dbReference>
<feature type="transmembrane region" description="Helical" evidence="18">
    <location>
        <begin position="614"/>
        <end position="638"/>
    </location>
</feature>
<evidence type="ECO:0000256" key="18">
    <source>
        <dbReference type="SAM" id="Phobius"/>
    </source>
</evidence>
<dbReference type="SUPFAM" id="SSF63380">
    <property type="entry name" value="Riboflavin synthase domain-like"/>
    <property type="match status" value="1"/>
</dbReference>
<dbReference type="GO" id="GO:0046872">
    <property type="term" value="F:metal ion binding"/>
    <property type="evidence" value="ECO:0007669"/>
    <property type="project" value="UniProtKB-KW"/>
</dbReference>
<keyword evidence="8" id="KW-0479">Metal-binding</keyword>
<dbReference type="InterPro" id="IPR039261">
    <property type="entry name" value="FNR_nucleotide-bd"/>
</dbReference>
<dbReference type="RefSeq" id="XP_027108123.1">
    <property type="nucleotide sequence ID" value="XM_027252322.2"/>
</dbReference>
<feature type="transmembrane region" description="Helical" evidence="18">
    <location>
        <begin position="142"/>
        <end position="160"/>
    </location>
</feature>
<feature type="transmembrane region" description="Helical" evidence="18">
    <location>
        <begin position="304"/>
        <end position="333"/>
    </location>
</feature>
<evidence type="ECO:0000256" key="9">
    <source>
        <dbReference type="ARBA" id="ARBA00022827"/>
    </source>
</evidence>
<dbReference type="InterPro" id="IPR017927">
    <property type="entry name" value="FAD-bd_FR_type"/>
</dbReference>
<dbReference type="Pfam" id="PF08030">
    <property type="entry name" value="NAD_binding_6"/>
    <property type="match status" value="1"/>
</dbReference>